<reference evidence="1 2" key="1">
    <citation type="submission" date="2019-05" db="EMBL/GenBank/DDBJ databases">
        <authorList>
            <person name="Qu J.-H."/>
        </authorList>
    </citation>
    <scope>NUCLEOTIDE SEQUENCE [LARGE SCALE GENOMIC DNA]</scope>
    <source>
        <strain evidence="1 2">T17</strain>
    </source>
</reference>
<sequence length="292" mass="33513">MHPTLNFLSQIMYNLAYVDYEMIYQSIENLDHKIIPTSLLHKGHFIERARINYGGEIFTRPDQVSYISDPEVLRDRVKFGRANVPEQGVFYGSIVSPEIEMPRAVAYFETSSRIEELKLPGQFEEIFTVSRWEILETVQLAEIIYADQYSGTSKYVQMSIQNQRAHVEEAIEQLKLREDVDYTEHFALQSKIICNEFAKTEIDSPDDYKISAAYANYILNRTPAQGLTYPSVKSGYKGQNVVMLPNVVDKILSLKEVYMCFCRRQHSENPLVAITHIVTNVGSGEPFTWASA</sequence>
<accession>A0A5R9KVT5</accession>
<evidence type="ECO:0008006" key="3">
    <source>
        <dbReference type="Google" id="ProtNLM"/>
    </source>
</evidence>
<comment type="caution">
    <text evidence="1">The sequence shown here is derived from an EMBL/GenBank/DDBJ whole genome shotgun (WGS) entry which is preliminary data.</text>
</comment>
<dbReference type="RefSeq" id="WP_138365734.1">
    <property type="nucleotide sequence ID" value="NZ_VCEJ01000004.1"/>
</dbReference>
<proteinExistence type="predicted"/>
<name>A0A5R9KVT5_9BACT</name>
<organism evidence="1 2">
    <name type="scientific">Dyadobacter luticola</name>
    <dbReference type="NCBI Taxonomy" id="1979387"/>
    <lineage>
        <taxon>Bacteria</taxon>
        <taxon>Pseudomonadati</taxon>
        <taxon>Bacteroidota</taxon>
        <taxon>Cytophagia</taxon>
        <taxon>Cytophagales</taxon>
        <taxon>Spirosomataceae</taxon>
        <taxon>Dyadobacter</taxon>
    </lineage>
</organism>
<gene>
    <name evidence="1" type="ORF">FEN17_12725</name>
</gene>
<evidence type="ECO:0000313" key="1">
    <source>
        <dbReference type="EMBL" id="TLV00354.1"/>
    </source>
</evidence>
<dbReference type="AlphaFoldDB" id="A0A5R9KVT5"/>
<dbReference type="OrthoDB" id="761393at2"/>
<dbReference type="EMBL" id="VCEJ01000004">
    <property type="protein sequence ID" value="TLV00354.1"/>
    <property type="molecule type" value="Genomic_DNA"/>
</dbReference>
<keyword evidence="2" id="KW-1185">Reference proteome</keyword>
<dbReference type="Proteomes" id="UP000306402">
    <property type="component" value="Unassembled WGS sequence"/>
</dbReference>
<evidence type="ECO:0000313" key="2">
    <source>
        <dbReference type="Proteomes" id="UP000306402"/>
    </source>
</evidence>
<protein>
    <recommendedName>
        <fullName evidence="3">RES domain-containing protein</fullName>
    </recommendedName>
</protein>